<feature type="signal peptide" evidence="2">
    <location>
        <begin position="1"/>
        <end position="20"/>
    </location>
</feature>
<accession>A0A9D4Z3J6</accession>
<evidence type="ECO:0000313" key="4">
    <source>
        <dbReference type="Proteomes" id="UP000886520"/>
    </source>
</evidence>
<evidence type="ECO:0000313" key="3">
    <source>
        <dbReference type="EMBL" id="KAI5059905.1"/>
    </source>
</evidence>
<dbReference type="AlphaFoldDB" id="A0A9D4Z3J6"/>
<proteinExistence type="predicted"/>
<comment type="caution">
    <text evidence="3">The sequence shown here is derived from an EMBL/GenBank/DDBJ whole genome shotgun (WGS) entry which is preliminary data.</text>
</comment>
<feature type="region of interest" description="Disordered" evidence="1">
    <location>
        <begin position="34"/>
        <end position="90"/>
    </location>
</feature>
<protein>
    <submittedName>
        <fullName evidence="3">Uncharacterized protein</fullName>
    </submittedName>
</protein>
<organism evidence="3 4">
    <name type="scientific">Adiantum capillus-veneris</name>
    <name type="common">Maidenhair fern</name>
    <dbReference type="NCBI Taxonomy" id="13818"/>
    <lineage>
        <taxon>Eukaryota</taxon>
        <taxon>Viridiplantae</taxon>
        <taxon>Streptophyta</taxon>
        <taxon>Embryophyta</taxon>
        <taxon>Tracheophyta</taxon>
        <taxon>Polypodiopsida</taxon>
        <taxon>Polypodiidae</taxon>
        <taxon>Polypodiales</taxon>
        <taxon>Pteridineae</taxon>
        <taxon>Pteridaceae</taxon>
        <taxon>Vittarioideae</taxon>
        <taxon>Adiantum</taxon>
    </lineage>
</organism>
<keyword evidence="2" id="KW-0732">Signal</keyword>
<dbReference type="EMBL" id="JABFUD020000024">
    <property type="protein sequence ID" value="KAI5059905.1"/>
    <property type="molecule type" value="Genomic_DNA"/>
</dbReference>
<feature type="compositionally biased region" description="Basic and acidic residues" evidence="1">
    <location>
        <begin position="60"/>
        <end position="90"/>
    </location>
</feature>
<name>A0A9D4Z3J6_ADICA</name>
<evidence type="ECO:0000256" key="1">
    <source>
        <dbReference type="SAM" id="MobiDB-lite"/>
    </source>
</evidence>
<reference evidence="3" key="1">
    <citation type="submission" date="2021-01" db="EMBL/GenBank/DDBJ databases">
        <title>Adiantum capillus-veneris genome.</title>
        <authorList>
            <person name="Fang Y."/>
            <person name="Liao Q."/>
        </authorList>
    </citation>
    <scope>NUCLEOTIDE SEQUENCE</scope>
    <source>
        <strain evidence="3">H3</strain>
        <tissue evidence="3">Leaf</tissue>
    </source>
</reference>
<gene>
    <name evidence="3" type="ORF">GOP47_0024325</name>
</gene>
<keyword evidence="4" id="KW-1185">Reference proteome</keyword>
<dbReference type="Proteomes" id="UP000886520">
    <property type="component" value="Chromosome 24"/>
</dbReference>
<evidence type="ECO:0000256" key="2">
    <source>
        <dbReference type="SAM" id="SignalP"/>
    </source>
</evidence>
<dbReference type="OrthoDB" id="1962281at2759"/>
<sequence length="541" mass="62804">MYVSLIFLLICLFVLYLCFGKRTKGSPKVIRKKRKSVASSQDSEKLVNKAENAQANQQVEDIHDDQGDKEATNDDKDVDGGMKDNEKVTDDKEVEEVIPQAIIRPQGSEFIDSLTLNKGCIPPMIPLCRCLINERVRELKRDLSLLKKVFEEEGYLKMKGMFILSISLPDGSSRDVNEDITKTWDKYWHMLNKEFEDELENNDQWSMLKGKMFFVWEGNHREASWMESISEVSCNDKKKHVRVLAQFIVPTQQEELRLIAALQRLNIMNEEAIIKTNLKDYLYHTSTICSLDGSQITENFTKAERVSMEKARAQKAQSGKRVWYPLTQSILGPMVYGNKWKSDLQVALNKIPLTLSQDERVRAEIQAKRNVVKAYNRRMTRNLSVVNPANGEEWFLILWSLPFEDEKFKITIEKLYSISCATCSQELKIKMLKLLGADENFRQSFGMPLGDHFYIPWLAKEVWMDQVLEDARRLLQQVIDSTHGVHKVVLPLDVHLESYFEDIVSRYRGVLFYEFQKEMNVVTPPSKHVDLKNSSHRLVYR</sequence>
<feature type="chain" id="PRO_5039501227" evidence="2">
    <location>
        <begin position="21"/>
        <end position="541"/>
    </location>
</feature>